<dbReference type="RefSeq" id="WP_013033525.1">
    <property type="nucleotide sequence ID" value="NC_013960.1"/>
</dbReference>
<reference evidence="2" key="1">
    <citation type="submission" date="2010-04" db="EMBL/GenBank/DDBJ databases">
        <title>Complete genome sequence of Nitrosococcus halophilus Nc4, a salt-adapted, aerobic obligate ammonia-oxidizing sulfur purple bacterium.</title>
        <authorList>
            <consortium name="US DOE Joint Genome Institute"/>
            <person name="Campbell M.A."/>
            <person name="Malfatti S.A."/>
            <person name="Chain P.S.G."/>
            <person name="Heidelberg J.F."/>
            <person name="Ward B.B."/>
            <person name="Klotz M.G."/>
        </authorList>
    </citation>
    <scope>NUCLEOTIDE SEQUENCE [LARGE SCALE GENOMIC DNA]</scope>
    <source>
        <strain evidence="2">Nc4</strain>
    </source>
</reference>
<dbReference type="EMBL" id="CP001798">
    <property type="protein sequence ID" value="ADE15665.1"/>
    <property type="molecule type" value="Genomic_DNA"/>
</dbReference>
<dbReference type="AlphaFoldDB" id="D5BWK8"/>
<gene>
    <name evidence="1" type="ordered locus">Nhal_2588</name>
</gene>
<evidence type="ECO:0000313" key="1">
    <source>
        <dbReference type="EMBL" id="ADE15665.1"/>
    </source>
</evidence>
<keyword evidence="2" id="KW-1185">Reference proteome</keyword>
<name>D5BWK8_NITHN</name>
<dbReference type="STRING" id="472759.Nhal_2588"/>
<accession>D5BWK8</accession>
<dbReference type="OrthoDB" id="5567886at2"/>
<sequence>MKNATLKNKWVIASMVAALGYSVNGAAHDQVGALGNEASATDHYLIICSTEAGEASDVLEVRVFDATEAQGGGKISAVVQRETVVRTASDPFRVDKDFNHDKNFGPLTSVSGGNGAYNVMVHKLKTSPKSYLLEYHCKTNSGIHTGTSLTVLQDQ</sequence>
<dbReference type="Proteomes" id="UP000001844">
    <property type="component" value="Chromosome"/>
</dbReference>
<proteinExistence type="predicted"/>
<evidence type="ECO:0000313" key="2">
    <source>
        <dbReference type="Proteomes" id="UP000001844"/>
    </source>
</evidence>
<dbReference type="KEGG" id="nhl:Nhal_2588"/>
<dbReference type="eggNOG" id="ENOG5033KRU">
    <property type="taxonomic scope" value="Bacteria"/>
</dbReference>
<protein>
    <submittedName>
        <fullName evidence="1">Uncharacterized protein</fullName>
    </submittedName>
</protein>
<dbReference type="HOGENOM" id="CLU_1693630_0_0_6"/>
<organism evidence="1 2">
    <name type="scientific">Nitrosococcus halophilus (strain Nc4)</name>
    <dbReference type="NCBI Taxonomy" id="472759"/>
    <lineage>
        <taxon>Bacteria</taxon>
        <taxon>Pseudomonadati</taxon>
        <taxon>Pseudomonadota</taxon>
        <taxon>Gammaproteobacteria</taxon>
        <taxon>Chromatiales</taxon>
        <taxon>Chromatiaceae</taxon>
        <taxon>Nitrosococcus</taxon>
    </lineage>
</organism>